<name>A0A8J7IZH0_9BACT</name>
<dbReference type="Gene3D" id="2.120.10.30">
    <property type="entry name" value="TolB, C-terminal domain"/>
    <property type="match status" value="1"/>
</dbReference>
<dbReference type="Proteomes" id="UP000636888">
    <property type="component" value="Unassembled WGS sequence"/>
</dbReference>
<evidence type="ECO:0000313" key="5">
    <source>
        <dbReference type="Proteomes" id="UP000636888"/>
    </source>
</evidence>
<gene>
    <name evidence="4" type="ORF">JFN93_02190</name>
</gene>
<feature type="compositionally biased region" description="Pro residues" evidence="2">
    <location>
        <begin position="605"/>
        <end position="615"/>
    </location>
</feature>
<dbReference type="InterPro" id="IPR011659">
    <property type="entry name" value="WD40"/>
</dbReference>
<dbReference type="Gene3D" id="2.40.160.50">
    <property type="entry name" value="membrane protein fhac: a member of the omp85/tpsb transporter family"/>
    <property type="match status" value="1"/>
</dbReference>
<dbReference type="PANTHER" id="PTHR36842">
    <property type="entry name" value="PROTEIN TOLB HOMOLOG"/>
    <property type="match status" value="1"/>
</dbReference>
<sequence length="975" mass="108606">MKSVVLAILLVLSAASLSFAAVMDTSFKFSTIETSHFSIHFHQGLEPAARKVAATAEGIHPKMVREFKWEPQEKTQVVLIDDTDFENGMTITIPYNMIILQVVPPSLVSSIGEYDDWLKVLITHEYAHVLTADAARGYSKVTRSIFGKPLPSIDPLSELLFFVTAPPNTFNPRWWHEGMATWAETEFTGAGRGRASDFDMIYRMAVAENNIPSIDRINGELPDWPDGNLPYVYGYRLQQYIADTYGKEALGTLSLEQAGRFPYFINAPPERLTNGKDFAQLYRDMVQQMFREQDARIVLLSRAPYTPLRLVSNEGENLTFPRVSPDGSRIAFNRNDPHDHPTVVIADRQGNRVMEFRRVQSDRGSLTWAPDGNTIYFSQAEVTNGFDIFQDLYAFDLNTKSTSRLTKGLRLHDVDLSPDGTTFAAVVSNRGSQNLVLLDRADVTAYSRVTPRQATDLQMQRVSAPRWSPDGRSIAYTVTDNAGHTGIHLYNVVSGTDRAALTLDHNVAFPVWTRDGGALIYVSDETGVFNLFAYDLKEKKSYQVTHLLGGALHPEVAPDGKSILLASYTSRGYSIVSTDLDRGKWSEQRGPTLPPPRQLNQALPPGTPEPVPPQTPEAKPYSPWKTLYPHFWLPHMTFDGSDMPPLGIFTAGQDVLGYNTFLLSADYSTGRNRAYYDLTYLNNYFYPTILLQGYAQPFLYGDLLQRGGDYYELNRAFKAEVSVPVNFIESNYRVKGGYWLQDQRALSSLDPNGRFRGIDVFQGRRDSFYAGVDYASNLRYPYSISSEEGRLVSAQVRRYQRGLGSDVNSTEYSASYSEFLRMPSPALKHHVLYVNLAGAAAKGDLTPQQALTVGGVPSDLNPYSVRGYADRSALGRYLAKGTLEYRLPVSNLMSGPGTAPLFLEKFHTAVFVDAAHVWDDHITNLGDRTLVGAGGELRLDVSIGYWLTITPALGVAHGFGSGGENTIYLTIYANL</sequence>
<evidence type="ECO:0000256" key="3">
    <source>
        <dbReference type="SAM" id="SignalP"/>
    </source>
</evidence>
<accession>A0A8J7IZH0</accession>
<organism evidence="4 5">
    <name type="scientific">Geomesophilobacter sediminis</name>
    <dbReference type="NCBI Taxonomy" id="2798584"/>
    <lineage>
        <taxon>Bacteria</taxon>
        <taxon>Pseudomonadati</taxon>
        <taxon>Thermodesulfobacteriota</taxon>
        <taxon>Desulfuromonadia</taxon>
        <taxon>Geobacterales</taxon>
        <taxon>Geobacteraceae</taxon>
        <taxon>Geomesophilobacter</taxon>
    </lineage>
</organism>
<protein>
    <submittedName>
        <fullName evidence="4">PD40 domain-containing protein</fullName>
    </submittedName>
</protein>
<proteinExistence type="inferred from homology"/>
<dbReference type="SUPFAM" id="SSF82171">
    <property type="entry name" value="DPP6 N-terminal domain-like"/>
    <property type="match status" value="1"/>
</dbReference>
<keyword evidence="3" id="KW-0732">Signal</keyword>
<dbReference type="EMBL" id="JAEMHM010000002">
    <property type="protein sequence ID" value="MBJ6723508.1"/>
    <property type="molecule type" value="Genomic_DNA"/>
</dbReference>
<feature type="region of interest" description="Disordered" evidence="2">
    <location>
        <begin position="582"/>
        <end position="619"/>
    </location>
</feature>
<dbReference type="PANTHER" id="PTHR36842:SF1">
    <property type="entry name" value="PROTEIN TOLB"/>
    <property type="match status" value="1"/>
</dbReference>
<comment type="caution">
    <text evidence="4">The sequence shown here is derived from an EMBL/GenBank/DDBJ whole genome shotgun (WGS) entry which is preliminary data.</text>
</comment>
<dbReference type="RefSeq" id="WP_199382355.1">
    <property type="nucleotide sequence ID" value="NZ_JAEMHM010000002.1"/>
</dbReference>
<keyword evidence="5" id="KW-1185">Reference proteome</keyword>
<dbReference type="InterPro" id="IPR011042">
    <property type="entry name" value="6-blade_b-propeller_TolB-like"/>
</dbReference>
<evidence type="ECO:0000256" key="1">
    <source>
        <dbReference type="ARBA" id="ARBA00009820"/>
    </source>
</evidence>
<dbReference type="AlphaFoldDB" id="A0A8J7IZH0"/>
<comment type="similarity">
    <text evidence="1">Belongs to the TolB family.</text>
</comment>
<reference evidence="4" key="1">
    <citation type="submission" date="2020-12" db="EMBL/GenBank/DDBJ databases">
        <title>Geomonas sp. Red875, isolated from river sediment.</title>
        <authorList>
            <person name="Xu Z."/>
            <person name="Zhang Z."/>
            <person name="Masuda Y."/>
            <person name="Itoh H."/>
            <person name="Senoo K."/>
        </authorList>
    </citation>
    <scope>NUCLEOTIDE SEQUENCE</scope>
    <source>
        <strain evidence="4">Red875</strain>
    </source>
</reference>
<feature type="chain" id="PRO_5035229866" evidence="3">
    <location>
        <begin position="21"/>
        <end position="975"/>
    </location>
</feature>
<dbReference type="Pfam" id="PF07676">
    <property type="entry name" value="PD40"/>
    <property type="match status" value="3"/>
</dbReference>
<evidence type="ECO:0000256" key="2">
    <source>
        <dbReference type="SAM" id="MobiDB-lite"/>
    </source>
</evidence>
<evidence type="ECO:0000313" key="4">
    <source>
        <dbReference type="EMBL" id="MBJ6723508.1"/>
    </source>
</evidence>
<feature type="signal peptide" evidence="3">
    <location>
        <begin position="1"/>
        <end position="20"/>
    </location>
</feature>